<evidence type="ECO:0000256" key="3">
    <source>
        <dbReference type="SAM" id="Phobius"/>
    </source>
</evidence>
<dbReference type="InterPro" id="IPR033462">
    <property type="entry name" value="Cache_3-Cache_2"/>
</dbReference>
<evidence type="ECO:0000259" key="4">
    <source>
        <dbReference type="PROSITE" id="PS50111"/>
    </source>
</evidence>
<dbReference type="EMBL" id="JBHSLD010000006">
    <property type="protein sequence ID" value="MFC5380226.1"/>
    <property type="molecule type" value="Genomic_DNA"/>
</dbReference>
<name>A0ABW0GNZ1_9MICO</name>
<keyword evidence="3" id="KW-0812">Transmembrane</keyword>
<dbReference type="InterPro" id="IPR029151">
    <property type="entry name" value="Sensor-like_sf"/>
</dbReference>
<dbReference type="Gene3D" id="1.10.287.950">
    <property type="entry name" value="Methyl-accepting chemotaxis protein"/>
    <property type="match status" value="1"/>
</dbReference>
<gene>
    <name evidence="5" type="ORF">ACFPJ6_05440</name>
</gene>
<dbReference type="Pfam" id="PF17201">
    <property type="entry name" value="Cache_3-Cache_2"/>
    <property type="match status" value="1"/>
</dbReference>
<dbReference type="Pfam" id="PF00015">
    <property type="entry name" value="MCPsignal"/>
    <property type="match status" value="1"/>
</dbReference>
<dbReference type="PANTHER" id="PTHR32089">
    <property type="entry name" value="METHYL-ACCEPTING CHEMOTAXIS PROTEIN MCPB"/>
    <property type="match status" value="1"/>
</dbReference>
<dbReference type="SMART" id="SM00283">
    <property type="entry name" value="MA"/>
    <property type="match status" value="1"/>
</dbReference>
<feature type="domain" description="Methyl-accepting transducer" evidence="4">
    <location>
        <begin position="424"/>
        <end position="660"/>
    </location>
</feature>
<reference evidence="6" key="1">
    <citation type="journal article" date="2019" name="Int. J. Syst. Evol. Microbiol.">
        <title>The Global Catalogue of Microorganisms (GCM) 10K type strain sequencing project: providing services to taxonomists for standard genome sequencing and annotation.</title>
        <authorList>
            <consortium name="The Broad Institute Genomics Platform"/>
            <consortium name="The Broad Institute Genome Sequencing Center for Infectious Disease"/>
            <person name="Wu L."/>
            <person name="Ma J."/>
        </authorList>
    </citation>
    <scope>NUCLEOTIDE SEQUENCE [LARGE SCALE GENOMIC DNA]</scope>
    <source>
        <strain evidence="6">CCUG 43114</strain>
    </source>
</reference>
<protein>
    <submittedName>
        <fullName evidence="5">Cache 3/Cache 2 fusion domain-containing protein</fullName>
    </submittedName>
</protein>
<evidence type="ECO:0000256" key="2">
    <source>
        <dbReference type="PROSITE-ProRule" id="PRU00284"/>
    </source>
</evidence>
<keyword evidence="3" id="KW-0472">Membrane</keyword>
<feature type="transmembrane region" description="Helical" evidence="3">
    <location>
        <begin position="372"/>
        <end position="391"/>
    </location>
</feature>
<keyword evidence="3" id="KW-1133">Transmembrane helix</keyword>
<keyword evidence="1 2" id="KW-0807">Transducer</keyword>
<evidence type="ECO:0000313" key="6">
    <source>
        <dbReference type="Proteomes" id="UP001596122"/>
    </source>
</evidence>
<organism evidence="5 6">
    <name type="scientific">Aquipuribacter nitratireducens</name>
    <dbReference type="NCBI Taxonomy" id="650104"/>
    <lineage>
        <taxon>Bacteria</taxon>
        <taxon>Bacillati</taxon>
        <taxon>Actinomycetota</taxon>
        <taxon>Actinomycetes</taxon>
        <taxon>Micrococcales</taxon>
        <taxon>Intrasporangiaceae</taxon>
        <taxon>Aquipuribacter</taxon>
    </lineage>
</organism>
<dbReference type="RefSeq" id="WP_340267160.1">
    <property type="nucleotide sequence ID" value="NZ_JBBEOG010000001.1"/>
</dbReference>
<comment type="caution">
    <text evidence="5">The sequence shown here is derived from an EMBL/GenBank/DDBJ whole genome shotgun (WGS) entry which is preliminary data.</text>
</comment>
<dbReference type="PANTHER" id="PTHR32089:SF112">
    <property type="entry name" value="LYSOZYME-LIKE PROTEIN-RELATED"/>
    <property type="match status" value="1"/>
</dbReference>
<dbReference type="PROSITE" id="PS50111">
    <property type="entry name" value="CHEMOTAXIS_TRANSDUC_2"/>
    <property type="match status" value="1"/>
</dbReference>
<dbReference type="InterPro" id="IPR004089">
    <property type="entry name" value="MCPsignal_dom"/>
</dbReference>
<sequence>MPRPPLSLRARVVVVCLVAVTVATGAVASVTVVQSARAGAVAHEESEAFIRERAAASAEALFGTVNAVGSKTSGEVQTALRVASDQLQRRGGTGPGDDTVSWDAVDQLTKEATPVELPQVLLGGTWLEPERSTEVRVPLLDDVADLTGATVTLFQRMNDEGDMLRVATTVRTVDGDRAIGTYIPATGPDGTPNAVVASLLAGDTYLGNAFVVNAWFESAYQPLLDESGEVTGALYVGIQQQAVPELAEAVTAAALGEAGRTFVVGTAGTRAGVYDVAADPALVGTSAVEAELDADGAPWLTGVLAEAVELEPGATGTRTLTLAPLEDGGAPRVVTAGFAYYQPWDWALVSVVAHDDFAATAERLDAVERQTFVAIAVAALVAVLVAVGVGARLARRATAPVAAAARAVAEIARGGDGDGGLTGASEALAVAARGTADSARTVSSSAAEVRSDAESTAAALEELTTANVEISRTREPLAEVVERLSGDVEQVRRAAVEVSAIADQAGTAAGATTAVVARLDEAGEQVAASVGAIIGIAAQTKLLALNAGIEAARAGEAGRGFAVVATDVKQLADQSDTVSQQVRASVEAMRTETDQAKAAMAQIVTTVARIRELQELVARATQHQAEGTHELVRSQSHVDAALAEQSTAMAHVAEAAARIARASDRIAAEVDAVAERAARTTSVSDDVARAARAMTTTSDDLATIVDGRR</sequence>
<dbReference type="SUPFAM" id="SSF103190">
    <property type="entry name" value="Sensory domain-like"/>
    <property type="match status" value="1"/>
</dbReference>
<evidence type="ECO:0000256" key="1">
    <source>
        <dbReference type="ARBA" id="ARBA00023224"/>
    </source>
</evidence>
<dbReference type="SUPFAM" id="SSF58104">
    <property type="entry name" value="Methyl-accepting chemotaxis protein (MCP) signaling domain"/>
    <property type="match status" value="1"/>
</dbReference>
<evidence type="ECO:0000313" key="5">
    <source>
        <dbReference type="EMBL" id="MFC5380226.1"/>
    </source>
</evidence>
<proteinExistence type="predicted"/>
<accession>A0ABW0GNZ1</accession>
<keyword evidence="6" id="KW-1185">Reference proteome</keyword>
<dbReference type="Proteomes" id="UP001596122">
    <property type="component" value="Unassembled WGS sequence"/>
</dbReference>